<dbReference type="Proteomes" id="UP001152799">
    <property type="component" value="Chromosome 9"/>
</dbReference>
<dbReference type="AlphaFoldDB" id="A0A9N9N242"/>
<feature type="coiled-coil region" evidence="1">
    <location>
        <begin position="194"/>
        <end position="234"/>
    </location>
</feature>
<organism evidence="2 3">
    <name type="scientific">Ceutorhynchus assimilis</name>
    <name type="common">cabbage seed weevil</name>
    <dbReference type="NCBI Taxonomy" id="467358"/>
    <lineage>
        <taxon>Eukaryota</taxon>
        <taxon>Metazoa</taxon>
        <taxon>Ecdysozoa</taxon>
        <taxon>Arthropoda</taxon>
        <taxon>Hexapoda</taxon>
        <taxon>Insecta</taxon>
        <taxon>Pterygota</taxon>
        <taxon>Neoptera</taxon>
        <taxon>Endopterygota</taxon>
        <taxon>Coleoptera</taxon>
        <taxon>Polyphaga</taxon>
        <taxon>Cucujiformia</taxon>
        <taxon>Curculionidae</taxon>
        <taxon>Ceutorhynchinae</taxon>
        <taxon>Ceutorhynchus</taxon>
    </lineage>
</organism>
<name>A0A9N9N242_9CUCU</name>
<gene>
    <name evidence="2" type="ORF">CEUTPL_LOCUS13779</name>
</gene>
<keyword evidence="1" id="KW-0175">Coiled coil</keyword>
<accession>A0A9N9N242</accession>
<reference evidence="2" key="1">
    <citation type="submission" date="2022-01" db="EMBL/GenBank/DDBJ databases">
        <authorList>
            <person name="King R."/>
        </authorList>
    </citation>
    <scope>NUCLEOTIDE SEQUENCE</scope>
</reference>
<protein>
    <submittedName>
        <fullName evidence="2">Uncharacterized protein</fullName>
    </submittedName>
</protein>
<sequence>MLGNRWLMKKKKLLICTGEGPPLAKKPKAENDLKEQISSIVNSKTVYGLPSTVDGDAVKENREKLPQPGCSKDFYQLDTDNDYFSFDNENEVIVVETSTPRKGILVNTEPQNNKYQKNESCQKFAATTNEDSVIMVKSVLNFCRKNQARIFKTKKDDLHVDGCSAWSSRRKPAMKETGGADLKKEYSSLAKAKFELYSEELKLAKSRIKREEEIHELNKESLNLEIEKKQLGVKRLQAFVVE</sequence>
<evidence type="ECO:0000313" key="2">
    <source>
        <dbReference type="EMBL" id="CAG9773388.1"/>
    </source>
</evidence>
<dbReference type="EMBL" id="OU892285">
    <property type="protein sequence ID" value="CAG9773388.1"/>
    <property type="molecule type" value="Genomic_DNA"/>
</dbReference>
<keyword evidence="3" id="KW-1185">Reference proteome</keyword>
<evidence type="ECO:0000313" key="3">
    <source>
        <dbReference type="Proteomes" id="UP001152799"/>
    </source>
</evidence>
<evidence type="ECO:0000256" key="1">
    <source>
        <dbReference type="SAM" id="Coils"/>
    </source>
</evidence>
<proteinExistence type="predicted"/>